<dbReference type="Proteomes" id="UP000317835">
    <property type="component" value="Chromosome"/>
</dbReference>
<dbReference type="PANTHER" id="PTHR36109:SF2">
    <property type="entry name" value="MEMBRANE PROTEIN"/>
    <property type="match status" value="1"/>
</dbReference>
<dbReference type="PANTHER" id="PTHR36109">
    <property type="entry name" value="MEMBRANE PROTEIN-RELATED"/>
    <property type="match status" value="1"/>
</dbReference>
<name>A0A518H389_9BACT</name>
<evidence type="ECO:0000256" key="1">
    <source>
        <dbReference type="SAM" id="Phobius"/>
    </source>
</evidence>
<dbReference type="EMBL" id="CP036426">
    <property type="protein sequence ID" value="QDV35304.1"/>
    <property type="molecule type" value="Genomic_DNA"/>
</dbReference>
<proteinExistence type="predicted"/>
<keyword evidence="1" id="KW-0812">Transmembrane</keyword>
<accession>A0A518H389</accession>
<sequence length="174" mass="17415">MASERRSTVVGVFADLRHADQAVADLKAAGFRDDQVGLAVRHDWEGSDAATAIEGSYVEEGAAAGLVAGLGLGALAGLGVLAGVIPVVGPAIAGGTLGVILSNAAAGSAAAGLAGALIGWGIPEEEARYYHDEFEAGRPIVVVTADGRPDEATAILVRHGAYDRSTRGTNPSTA</sequence>
<feature type="transmembrane region" description="Helical" evidence="1">
    <location>
        <begin position="66"/>
        <end position="88"/>
    </location>
</feature>
<dbReference type="InterPro" id="IPR052948">
    <property type="entry name" value="Low_temp-induced_all0457"/>
</dbReference>
<evidence type="ECO:0008006" key="4">
    <source>
        <dbReference type="Google" id="ProtNLM"/>
    </source>
</evidence>
<reference evidence="2 3" key="1">
    <citation type="submission" date="2019-02" db="EMBL/GenBank/DDBJ databases">
        <title>Deep-cultivation of Planctomycetes and their phenomic and genomic characterization uncovers novel biology.</title>
        <authorList>
            <person name="Wiegand S."/>
            <person name="Jogler M."/>
            <person name="Boedeker C."/>
            <person name="Pinto D."/>
            <person name="Vollmers J."/>
            <person name="Rivas-Marin E."/>
            <person name="Kohn T."/>
            <person name="Peeters S.H."/>
            <person name="Heuer A."/>
            <person name="Rast P."/>
            <person name="Oberbeckmann S."/>
            <person name="Bunk B."/>
            <person name="Jeske O."/>
            <person name="Meyerdierks A."/>
            <person name="Storesund J.E."/>
            <person name="Kallscheuer N."/>
            <person name="Luecker S."/>
            <person name="Lage O.M."/>
            <person name="Pohl T."/>
            <person name="Merkel B.J."/>
            <person name="Hornburger P."/>
            <person name="Mueller R.-W."/>
            <person name="Bruemmer F."/>
            <person name="Labrenz M."/>
            <person name="Spormann A.M."/>
            <person name="Op den Camp H."/>
            <person name="Overmann J."/>
            <person name="Amann R."/>
            <person name="Jetten M.S.M."/>
            <person name="Mascher T."/>
            <person name="Medema M.H."/>
            <person name="Devos D.P."/>
            <person name="Kaster A.-K."/>
            <person name="Ovreas L."/>
            <person name="Rohde M."/>
            <person name="Galperin M.Y."/>
            <person name="Jogler C."/>
        </authorList>
    </citation>
    <scope>NUCLEOTIDE SEQUENCE [LARGE SCALE GENOMIC DNA]</scope>
    <source>
        <strain evidence="2 3">ElP</strain>
    </source>
</reference>
<dbReference type="AlphaFoldDB" id="A0A518H389"/>
<dbReference type="KEGG" id="tpla:ElP_32070"/>
<keyword evidence="1" id="KW-0472">Membrane</keyword>
<organism evidence="2 3">
    <name type="scientific">Tautonia plasticadhaerens</name>
    <dbReference type="NCBI Taxonomy" id="2527974"/>
    <lineage>
        <taxon>Bacteria</taxon>
        <taxon>Pseudomonadati</taxon>
        <taxon>Planctomycetota</taxon>
        <taxon>Planctomycetia</taxon>
        <taxon>Isosphaerales</taxon>
        <taxon>Isosphaeraceae</taxon>
        <taxon>Tautonia</taxon>
    </lineage>
</organism>
<keyword evidence="1" id="KW-1133">Transmembrane helix</keyword>
<dbReference type="RefSeq" id="WP_145270821.1">
    <property type="nucleotide sequence ID" value="NZ_CP036426.1"/>
</dbReference>
<evidence type="ECO:0000313" key="2">
    <source>
        <dbReference type="EMBL" id="QDV35304.1"/>
    </source>
</evidence>
<dbReference type="OrthoDB" id="289312at2"/>
<gene>
    <name evidence="2" type="ORF">ElP_32070</name>
</gene>
<keyword evidence="3" id="KW-1185">Reference proteome</keyword>
<feature type="transmembrane region" description="Helical" evidence="1">
    <location>
        <begin position="100"/>
        <end position="122"/>
    </location>
</feature>
<evidence type="ECO:0000313" key="3">
    <source>
        <dbReference type="Proteomes" id="UP000317835"/>
    </source>
</evidence>
<protein>
    <recommendedName>
        <fullName evidence="4">Heat induced stress protein YflT</fullName>
    </recommendedName>
</protein>